<sequence>MATLFPSTQPGVIIHSDRKHFSFFLAFISELWANCDLDLPLPYYRHGFHTLVRMRHSFQHCSPRPHDATGQHSAATATRLT</sequence>
<dbReference type="AlphaFoldDB" id="A0A9Q8WPX3"/>
<dbReference type="RefSeq" id="XP_049152448.1">
    <property type="nucleotide sequence ID" value="XM_049295301.1"/>
</dbReference>
<evidence type="ECO:0000256" key="1">
    <source>
        <dbReference type="SAM" id="MobiDB-lite"/>
    </source>
</evidence>
<evidence type="ECO:0000313" key="2">
    <source>
        <dbReference type="EMBL" id="UQC90847.1"/>
    </source>
</evidence>
<evidence type="ECO:0000313" key="3">
    <source>
        <dbReference type="Proteomes" id="UP000830671"/>
    </source>
</evidence>
<protein>
    <submittedName>
        <fullName evidence="2">Uncharacterized protein</fullName>
    </submittedName>
</protein>
<dbReference type="Proteomes" id="UP000830671">
    <property type="component" value="Chromosome 9"/>
</dbReference>
<gene>
    <name evidence="2" type="ORF">CLUP02_16379</name>
</gene>
<keyword evidence="3" id="KW-1185">Reference proteome</keyword>
<organism evidence="2 3">
    <name type="scientific">Colletotrichum lupini</name>
    <dbReference type="NCBI Taxonomy" id="145971"/>
    <lineage>
        <taxon>Eukaryota</taxon>
        <taxon>Fungi</taxon>
        <taxon>Dikarya</taxon>
        <taxon>Ascomycota</taxon>
        <taxon>Pezizomycotina</taxon>
        <taxon>Sordariomycetes</taxon>
        <taxon>Hypocreomycetidae</taxon>
        <taxon>Glomerellales</taxon>
        <taxon>Glomerellaceae</taxon>
        <taxon>Colletotrichum</taxon>
        <taxon>Colletotrichum acutatum species complex</taxon>
    </lineage>
</organism>
<feature type="region of interest" description="Disordered" evidence="1">
    <location>
        <begin position="62"/>
        <end position="81"/>
    </location>
</feature>
<proteinExistence type="predicted"/>
<accession>A0A9Q8WPX3</accession>
<feature type="compositionally biased region" description="Polar residues" evidence="1">
    <location>
        <begin position="70"/>
        <end position="81"/>
    </location>
</feature>
<reference evidence="2" key="1">
    <citation type="journal article" date="2021" name="Mol. Plant Microbe Interact.">
        <title>Complete Genome Sequence of the Plant-Pathogenic Fungus Colletotrichum lupini.</title>
        <authorList>
            <person name="Baroncelli R."/>
            <person name="Pensec F."/>
            <person name="Da Lio D."/>
            <person name="Boufleur T."/>
            <person name="Vicente I."/>
            <person name="Sarrocco S."/>
            <person name="Picot A."/>
            <person name="Baraldi E."/>
            <person name="Sukno S."/>
            <person name="Thon M."/>
            <person name="Le Floch G."/>
        </authorList>
    </citation>
    <scope>NUCLEOTIDE SEQUENCE</scope>
    <source>
        <strain evidence="2">IMI 504893</strain>
    </source>
</reference>
<dbReference type="KEGG" id="clup:CLUP02_16379"/>
<dbReference type="GeneID" id="73350311"/>
<name>A0A9Q8WPX3_9PEZI</name>
<dbReference type="EMBL" id="CP019481">
    <property type="protein sequence ID" value="UQC90847.1"/>
    <property type="molecule type" value="Genomic_DNA"/>
</dbReference>